<name>A0ABV5WCT3_9BACI</name>
<organism evidence="2 3">
    <name type="scientific">Ectobacillus funiculus</name>
    <dbReference type="NCBI Taxonomy" id="137993"/>
    <lineage>
        <taxon>Bacteria</taxon>
        <taxon>Bacillati</taxon>
        <taxon>Bacillota</taxon>
        <taxon>Bacilli</taxon>
        <taxon>Bacillales</taxon>
        <taxon>Bacillaceae</taxon>
        <taxon>Ectobacillus</taxon>
    </lineage>
</organism>
<accession>A0ABV5WCT3</accession>
<evidence type="ECO:0000256" key="1">
    <source>
        <dbReference type="SAM" id="Coils"/>
    </source>
</evidence>
<dbReference type="EMBL" id="JBHMAF010000022">
    <property type="protein sequence ID" value="MFB9758212.1"/>
    <property type="molecule type" value="Genomic_DNA"/>
</dbReference>
<evidence type="ECO:0000313" key="3">
    <source>
        <dbReference type="Proteomes" id="UP001589609"/>
    </source>
</evidence>
<dbReference type="Proteomes" id="UP001589609">
    <property type="component" value="Unassembled WGS sequence"/>
</dbReference>
<protein>
    <submittedName>
        <fullName evidence="2">Uncharacterized protein</fullName>
    </submittedName>
</protein>
<comment type="caution">
    <text evidence="2">The sequence shown here is derived from an EMBL/GenBank/DDBJ whole genome shotgun (WGS) entry which is preliminary data.</text>
</comment>
<gene>
    <name evidence="2" type="ORF">ACFFMS_06710</name>
</gene>
<reference evidence="2 3" key="1">
    <citation type="submission" date="2024-09" db="EMBL/GenBank/DDBJ databases">
        <authorList>
            <person name="Sun Q."/>
            <person name="Mori K."/>
        </authorList>
    </citation>
    <scope>NUCLEOTIDE SEQUENCE [LARGE SCALE GENOMIC DNA]</scope>
    <source>
        <strain evidence="2 3">JCM 11201</strain>
    </source>
</reference>
<dbReference type="RefSeq" id="WP_379948477.1">
    <property type="nucleotide sequence ID" value="NZ_JBHMAF010000022.1"/>
</dbReference>
<evidence type="ECO:0000313" key="2">
    <source>
        <dbReference type="EMBL" id="MFB9758212.1"/>
    </source>
</evidence>
<feature type="coiled-coil region" evidence="1">
    <location>
        <begin position="63"/>
        <end position="90"/>
    </location>
</feature>
<sequence>MKETERMLIEWRQEIQQELTNFSEGLSLKEKQLAALEVKLDVITSVARNHKELPHHNILNLKTKEFKSKSEKLKEEIRQLKRKLAIHKDISNGLLEKIDEYLGVGASS</sequence>
<proteinExistence type="predicted"/>
<keyword evidence="1" id="KW-0175">Coiled coil</keyword>
<keyword evidence="3" id="KW-1185">Reference proteome</keyword>